<protein>
    <submittedName>
        <fullName evidence="6">Cytidylate kinase</fullName>
        <ecNumber evidence="6">2.7.4.14</ecNumber>
    </submittedName>
</protein>
<reference evidence="6" key="2">
    <citation type="journal article" date="2014" name="ISME J.">
        <title>Microbial stratification in low pH oxic and suboxic macroscopic growths along an acid mine drainage.</title>
        <authorList>
            <person name="Mendez-Garcia C."/>
            <person name="Mesa V."/>
            <person name="Sprenger R.R."/>
            <person name="Richter M."/>
            <person name="Diez M.S."/>
            <person name="Solano J."/>
            <person name="Bargiela R."/>
            <person name="Golyshina O.V."/>
            <person name="Manteca A."/>
            <person name="Ramos J.L."/>
            <person name="Gallego J.R."/>
            <person name="Llorente I."/>
            <person name="Martins Dos Santos V.A."/>
            <person name="Jensen O.N."/>
            <person name="Pelaez A.I."/>
            <person name="Sanchez J."/>
            <person name="Ferrer M."/>
        </authorList>
    </citation>
    <scope>NUCLEOTIDE SEQUENCE</scope>
</reference>
<organism evidence="6">
    <name type="scientific">mine drainage metagenome</name>
    <dbReference type="NCBI Taxonomy" id="410659"/>
    <lineage>
        <taxon>unclassified sequences</taxon>
        <taxon>metagenomes</taxon>
        <taxon>ecological metagenomes</taxon>
    </lineage>
</organism>
<keyword evidence="4 6" id="KW-0418">Kinase</keyword>
<dbReference type="GO" id="GO:0016301">
    <property type="term" value="F:kinase activity"/>
    <property type="evidence" value="ECO:0007669"/>
    <property type="project" value="UniProtKB-KW"/>
</dbReference>
<evidence type="ECO:0000256" key="1">
    <source>
        <dbReference type="ARBA" id="ARBA00022490"/>
    </source>
</evidence>
<keyword evidence="1" id="KW-0963">Cytoplasm</keyword>
<dbReference type="SUPFAM" id="SSF52540">
    <property type="entry name" value="P-loop containing nucleoside triphosphate hydrolases"/>
    <property type="match status" value="1"/>
</dbReference>
<dbReference type="InterPro" id="IPR011892">
    <property type="entry name" value="Cyt_kin_arch"/>
</dbReference>
<evidence type="ECO:0000256" key="3">
    <source>
        <dbReference type="ARBA" id="ARBA00022741"/>
    </source>
</evidence>
<dbReference type="InterPro" id="IPR027417">
    <property type="entry name" value="P-loop_NTPase"/>
</dbReference>
<keyword evidence="2 6" id="KW-0808">Transferase</keyword>
<comment type="caution">
    <text evidence="6">The sequence shown here is derived from an EMBL/GenBank/DDBJ whole genome shotgun (WGS) entry which is preliminary data.</text>
</comment>
<keyword evidence="5" id="KW-0067">ATP-binding</keyword>
<evidence type="ECO:0000256" key="2">
    <source>
        <dbReference type="ARBA" id="ARBA00022679"/>
    </source>
</evidence>
<dbReference type="GO" id="GO:0016776">
    <property type="term" value="F:phosphotransferase activity, phosphate group as acceptor"/>
    <property type="evidence" value="ECO:0007669"/>
    <property type="project" value="InterPro"/>
</dbReference>
<keyword evidence="3" id="KW-0547">Nucleotide-binding</keyword>
<dbReference type="AlphaFoldDB" id="T1A4E5"/>
<evidence type="ECO:0000256" key="4">
    <source>
        <dbReference type="ARBA" id="ARBA00022777"/>
    </source>
</evidence>
<name>T1A4E5_9ZZZZ</name>
<evidence type="ECO:0000256" key="5">
    <source>
        <dbReference type="ARBA" id="ARBA00022840"/>
    </source>
</evidence>
<proteinExistence type="predicted"/>
<dbReference type="GO" id="GO:0005524">
    <property type="term" value="F:ATP binding"/>
    <property type="evidence" value="ECO:0007669"/>
    <property type="project" value="UniProtKB-KW"/>
</dbReference>
<dbReference type="Pfam" id="PF13238">
    <property type="entry name" value="AAA_18"/>
    <property type="match status" value="1"/>
</dbReference>
<evidence type="ECO:0000313" key="6">
    <source>
        <dbReference type="EMBL" id="EQD35759.1"/>
    </source>
</evidence>
<dbReference type="GO" id="GO:0006139">
    <property type="term" value="P:nucleobase-containing compound metabolic process"/>
    <property type="evidence" value="ECO:0007669"/>
    <property type="project" value="InterPro"/>
</dbReference>
<dbReference type="EC" id="2.7.4.14" evidence="6"/>
<reference evidence="6" key="1">
    <citation type="submission" date="2013-08" db="EMBL/GenBank/DDBJ databases">
        <authorList>
            <person name="Mendez C."/>
            <person name="Richter M."/>
            <person name="Ferrer M."/>
            <person name="Sanchez J."/>
        </authorList>
    </citation>
    <scope>NUCLEOTIDE SEQUENCE</scope>
</reference>
<dbReference type="NCBIfam" id="TIGR02173">
    <property type="entry name" value="cyt_kin_arch"/>
    <property type="match status" value="1"/>
</dbReference>
<dbReference type="Gene3D" id="3.40.50.300">
    <property type="entry name" value="P-loop containing nucleotide triphosphate hydrolases"/>
    <property type="match status" value="1"/>
</dbReference>
<accession>T1A4E5</accession>
<gene>
    <name evidence="6" type="ORF">B1B_16776</name>
</gene>
<dbReference type="EMBL" id="AUZY01011182">
    <property type="protein sequence ID" value="EQD35759.1"/>
    <property type="molecule type" value="Genomic_DNA"/>
</dbReference>
<sequence>MIDRPITLGGPPGGGKSTAGRALAVRLGLAYVSAGEIFRADGRARGMTVEEYSEFARTHPEVDETLDRRVQEFARPGHILDGRIQGPLARRRGVAVYGFIVTARLEIRAARVARRDHLSVGEATRRIVEREASEVMRYRRLYGIDLSAGPDETTIDSSDLTPAEVVEAIERHLPGGGS</sequence>